<dbReference type="SUPFAM" id="SSF51905">
    <property type="entry name" value="FAD/NAD(P)-binding domain"/>
    <property type="match status" value="1"/>
</dbReference>
<dbReference type="AlphaFoldDB" id="A0A1G9EYM2"/>
<dbReference type="GO" id="GO:0016491">
    <property type="term" value="F:oxidoreductase activity"/>
    <property type="evidence" value="ECO:0007669"/>
    <property type="project" value="UniProtKB-KW"/>
</dbReference>
<feature type="domain" description="Rhodanese" evidence="2">
    <location>
        <begin position="19"/>
        <end position="57"/>
    </location>
</feature>
<protein>
    <submittedName>
        <fullName evidence="3">Sarcosine oxidase subunit beta</fullName>
    </submittedName>
</protein>
<evidence type="ECO:0000256" key="1">
    <source>
        <dbReference type="ARBA" id="ARBA00023002"/>
    </source>
</evidence>
<sequence>MVSEAAVTKVTGASVVIVGGGVTGLSAAWWLAQSGVDVLVIEKGIVGWEASGRNGGGCGHVTSPLYPEMLRLWPIMDQLLGYPTEFSANRIHLAVTEEQLAVQNRSAAAVKRQGYRCELLDQKQISELVPLAGDNVVGAHFYHFGGHANPHRTVQGYAWGMQDHGGRLMQHCAVTGFRTEGERVVGVETERGLLGCDQLVIAAGPHTGRLSTMLGQEVPLASARAEMIVTEPLPLMAYGGVEGNGLHGRQTLRGNLAFGGGPHEWLELSDRGLSANPTTPLMAHIGRRLVEMMPKAAHASIIRSWAGVIENTPDGRPVIDRLSTFPNVVVATMSSVGFGLSPSSGRAIRDVVVDGICSFADISSFRLARFARLEPDWRELQGWVSLAMEEAP</sequence>
<dbReference type="PRINTS" id="PR00420">
    <property type="entry name" value="RNGMNOXGNASE"/>
</dbReference>
<dbReference type="Gene3D" id="3.50.50.60">
    <property type="entry name" value="FAD/NAD(P)-binding domain"/>
    <property type="match status" value="1"/>
</dbReference>
<keyword evidence="4" id="KW-1185">Reference proteome</keyword>
<evidence type="ECO:0000259" key="2">
    <source>
        <dbReference type="PROSITE" id="PS50206"/>
    </source>
</evidence>
<evidence type="ECO:0000313" key="3">
    <source>
        <dbReference type="EMBL" id="SDK81287.1"/>
    </source>
</evidence>
<dbReference type="PANTHER" id="PTHR13847">
    <property type="entry name" value="SARCOSINE DEHYDROGENASE-RELATED"/>
    <property type="match status" value="1"/>
</dbReference>
<name>A0A1G9EYM2_9HYPH</name>
<dbReference type="Gene3D" id="3.30.9.10">
    <property type="entry name" value="D-Amino Acid Oxidase, subunit A, domain 2"/>
    <property type="match status" value="1"/>
</dbReference>
<dbReference type="Pfam" id="PF01266">
    <property type="entry name" value="DAO"/>
    <property type="match status" value="1"/>
</dbReference>
<dbReference type="GO" id="GO:0005737">
    <property type="term" value="C:cytoplasm"/>
    <property type="evidence" value="ECO:0007669"/>
    <property type="project" value="TreeGrafter"/>
</dbReference>
<dbReference type="InterPro" id="IPR001763">
    <property type="entry name" value="Rhodanese-like_dom"/>
</dbReference>
<gene>
    <name evidence="3" type="ORF">SAMN05428953_12126</name>
</gene>
<organism evidence="3 4">
    <name type="scientific">Mesorhizobium muleiense</name>
    <dbReference type="NCBI Taxonomy" id="1004279"/>
    <lineage>
        <taxon>Bacteria</taxon>
        <taxon>Pseudomonadati</taxon>
        <taxon>Pseudomonadota</taxon>
        <taxon>Alphaproteobacteria</taxon>
        <taxon>Hyphomicrobiales</taxon>
        <taxon>Phyllobacteriaceae</taxon>
        <taxon>Mesorhizobium</taxon>
    </lineage>
</organism>
<reference evidence="4" key="1">
    <citation type="submission" date="2016-10" db="EMBL/GenBank/DDBJ databases">
        <authorList>
            <person name="Varghese N."/>
            <person name="Submissions S."/>
        </authorList>
    </citation>
    <scope>NUCLEOTIDE SEQUENCE [LARGE SCALE GENOMIC DNA]</scope>
    <source>
        <strain evidence="4">CGMCC 1.11022</strain>
    </source>
</reference>
<dbReference type="PROSITE" id="PS50206">
    <property type="entry name" value="RHODANESE_3"/>
    <property type="match status" value="1"/>
</dbReference>
<dbReference type="InterPro" id="IPR036188">
    <property type="entry name" value="FAD/NAD-bd_sf"/>
</dbReference>
<evidence type="ECO:0000313" key="4">
    <source>
        <dbReference type="Proteomes" id="UP000198894"/>
    </source>
</evidence>
<accession>A0A1G9EYM2</accession>
<dbReference type="EMBL" id="FNEE01000021">
    <property type="protein sequence ID" value="SDK81287.1"/>
    <property type="molecule type" value="Genomic_DNA"/>
</dbReference>
<proteinExistence type="predicted"/>
<keyword evidence="1" id="KW-0560">Oxidoreductase</keyword>
<dbReference type="InterPro" id="IPR006076">
    <property type="entry name" value="FAD-dep_OxRdtase"/>
</dbReference>
<dbReference type="Proteomes" id="UP000198894">
    <property type="component" value="Unassembled WGS sequence"/>
</dbReference>